<dbReference type="InterPro" id="IPR004839">
    <property type="entry name" value="Aminotransferase_I/II_large"/>
</dbReference>
<dbReference type="InterPro" id="IPR000524">
    <property type="entry name" value="Tscrpt_reg_HTH_GntR"/>
</dbReference>
<dbReference type="GO" id="GO:0030170">
    <property type="term" value="F:pyridoxal phosphate binding"/>
    <property type="evidence" value="ECO:0007669"/>
    <property type="project" value="InterPro"/>
</dbReference>
<proteinExistence type="inferred from homology"/>
<dbReference type="PANTHER" id="PTHR46577">
    <property type="entry name" value="HTH-TYPE TRANSCRIPTIONAL REGULATORY PROTEIN GABR"/>
    <property type="match status" value="1"/>
</dbReference>
<evidence type="ECO:0000256" key="4">
    <source>
        <dbReference type="ARBA" id="ARBA00023125"/>
    </source>
</evidence>
<dbReference type="CDD" id="cd00609">
    <property type="entry name" value="AAT_like"/>
    <property type="match status" value="1"/>
</dbReference>
<dbReference type="Pfam" id="PF00392">
    <property type="entry name" value="GntR"/>
    <property type="match status" value="1"/>
</dbReference>
<protein>
    <submittedName>
        <fullName evidence="7">Transcriptional regulator</fullName>
    </submittedName>
</protein>
<keyword evidence="8" id="KW-1185">Reference proteome</keyword>
<dbReference type="GO" id="GO:0003700">
    <property type="term" value="F:DNA-binding transcription factor activity"/>
    <property type="evidence" value="ECO:0007669"/>
    <property type="project" value="InterPro"/>
</dbReference>
<reference evidence="7 8" key="1">
    <citation type="submission" date="2013-01" db="EMBL/GenBank/DDBJ databases">
        <authorList>
            <person name="Fiebig A."/>
            <person name="Goeker M."/>
            <person name="Klenk H.-P.P."/>
        </authorList>
    </citation>
    <scope>NUCLEOTIDE SEQUENCE [LARGE SCALE GENOMIC DNA]</scope>
    <source>
        <strain evidence="7 8">DSM 24838</strain>
    </source>
</reference>
<evidence type="ECO:0000259" key="6">
    <source>
        <dbReference type="PROSITE" id="PS50949"/>
    </source>
</evidence>
<dbReference type="STRING" id="1123501.Wenmar_03557"/>
<name>A0A0D0Q9Z0_9RHOB</name>
<organism evidence="7 8">
    <name type="scientific">Wenxinia marina DSM 24838</name>
    <dbReference type="NCBI Taxonomy" id="1123501"/>
    <lineage>
        <taxon>Bacteria</taxon>
        <taxon>Pseudomonadati</taxon>
        <taxon>Pseudomonadota</taxon>
        <taxon>Alphaproteobacteria</taxon>
        <taxon>Rhodobacterales</taxon>
        <taxon>Roseobacteraceae</taxon>
        <taxon>Wenxinia</taxon>
    </lineage>
</organism>
<dbReference type="EMBL" id="AONG01000019">
    <property type="protein sequence ID" value="KIQ67828.1"/>
    <property type="molecule type" value="Genomic_DNA"/>
</dbReference>
<dbReference type="Gene3D" id="3.90.1150.10">
    <property type="entry name" value="Aspartate Aminotransferase, domain 1"/>
    <property type="match status" value="1"/>
</dbReference>
<comment type="similarity">
    <text evidence="1">In the C-terminal section; belongs to the class-I pyridoxal-phosphate-dependent aminotransferase family.</text>
</comment>
<comment type="caution">
    <text evidence="7">The sequence shown here is derived from an EMBL/GenBank/DDBJ whole genome shotgun (WGS) entry which is preliminary data.</text>
</comment>
<dbReference type="InterPro" id="IPR036390">
    <property type="entry name" value="WH_DNA-bd_sf"/>
</dbReference>
<dbReference type="InterPro" id="IPR051446">
    <property type="entry name" value="HTH_trans_reg/aminotransferase"/>
</dbReference>
<dbReference type="InterPro" id="IPR015421">
    <property type="entry name" value="PyrdxlP-dep_Trfase_major"/>
</dbReference>
<keyword evidence="5" id="KW-0804">Transcription</keyword>
<dbReference type="PANTHER" id="PTHR46577:SF1">
    <property type="entry name" value="HTH-TYPE TRANSCRIPTIONAL REGULATORY PROTEIN GABR"/>
    <property type="match status" value="1"/>
</dbReference>
<feature type="domain" description="HTH gntR-type" evidence="6">
    <location>
        <begin position="66"/>
        <end position="134"/>
    </location>
</feature>
<dbReference type="eggNOG" id="COG1167">
    <property type="taxonomic scope" value="Bacteria"/>
</dbReference>
<dbReference type="GO" id="GO:0003677">
    <property type="term" value="F:DNA binding"/>
    <property type="evidence" value="ECO:0007669"/>
    <property type="project" value="UniProtKB-KW"/>
</dbReference>
<dbReference type="SUPFAM" id="SSF53383">
    <property type="entry name" value="PLP-dependent transferases"/>
    <property type="match status" value="1"/>
</dbReference>
<dbReference type="SMART" id="SM00345">
    <property type="entry name" value="HTH_GNTR"/>
    <property type="match status" value="1"/>
</dbReference>
<keyword evidence="4" id="KW-0238">DNA-binding</keyword>
<evidence type="ECO:0000256" key="5">
    <source>
        <dbReference type="ARBA" id="ARBA00023163"/>
    </source>
</evidence>
<dbReference type="Proteomes" id="UP000035100">
    <property type="component" value="Unassembled WGS sequence"/>
</dbReference>
<dbReference type="Pfam" id="PF00155">
    <property type="entry name" value="Aminotran_1_2"/>
    <property type="match status" value="1"/>
</dbReference>
<dbReference type="Gene3D" id="3.40.640.10">
    <property type="entry name" value="Type I PLP-dependent aspartate aminotransferase-like (Major domain)"/>
    <property type="match status" value="1"/>
</dbReference>
<dbReference type="InterPro" id="IPR036388">
    <property type="entry name" value="WH-like_DNA-bd_sf"/>
</dbReference>
<accession>A0A0D0Q9Z0</accession>
<dbReference type="PROSITE" id="PS50949">
    <property type="entry name" value="HTH_GNTR"/>
    <property type="match status" value="1"/>
</dbReference>
<dbReference type="PATRIC" id="fig|1123501.6.peg.3685"/>
<evidence type="ECO:0000256" key="3">
    <source>
        <dbReference type="ARBA" id="ARBA00023015"/>
    </source>
</evidence>
<gene>
    <name evidence="7" type="ORF">Wenmar_03557</name>
</gene>
<dbReference type="InterPro" id="IPR015422">
    <property type="entry name" value="PyrdxlP-dep_Trfase_small"/>
</dbReference>
<evidence type="ECO:0000313" key="8">
    <source>
        <dbReference type="Proteomes" id="UP000035100"/>
    </source>
</evidence>
<keyword evidence="2" id="KW-0663">Pyridoxal phosphate</keyword>
<evidence type="ECO:0000256" key="2">
    <source>
        <dbReference type="ARBA" id="ARBA00022898"/>
    </source>
</evidence>
<dbReference type="AlphaFoldDB" id="A0A0D0Q9Z0"/>
<dbReference type="OrthoDB" id="9794015at2"/>
<dbReference type="Gene3D" id="1.10.10.10">
    <property type="entry name" value="Winged helix-like DNA-binding domain superfamily/Winged helix DNA-binding domain"/>
    <property type="match status" value="1"/>
</dbReference>
<keyword evidence="3" id="KW-0805">Transcription regulation</keyword>
<dbReference type="CDD" id="cd07377">
    <property type="entry name" value="WHTH_GntR"/>
    <property type="match status" value="1"/>
</dbReference>
<evidence type="ECO:0000256" key="1">
    <source>
        <dbReference type="ARBA" id="ARBA00005384"/>
    </source>
</evidence>
<sequence>MGQAASAERKAGAIGSDRAAGIVLVLLFRYNLHCCGIFCYNPPRVTVEESFVADTIWWPDLAGDHVKKTQGLKVSIRGAIASGRIGVGARLPPVREVAWRLGITPGTVAKAYKDLVDDGVLEAVVGRGTFVATEAAPVAPPVHAGFLERLPEGMVNLRSAEVADVGQADAFREAMRALPPAGPGDYVGYPLTGFDITLRRHIADWFAAPAHGEIAAEDVVLTQGGQHALVILMQTLLHGPRPVVLTEELAYPGIRHAAALVRADIAGVPMDDEGLLPDALDRAATETGAQLLCTSAEAHNPTTVRTSDERRARIVAVARAHGMQIVDDNCFCPAGAAAPGYRTLAPERSWLAVSLSKNLSPDIRVGAIVAPPGGSAAVRQVAQQQFFGLARPLVEVVTAIMESGRAAGLRDAIQAASGRRVAMAREALAGWDAAIRDDVPFVWLRMPRGWRASSFLRAAEAAGIRLKAADEFALIDGRAPNAVRLTLTSEQDDGRFRAALDRLAGLLAQPPLEVDV</sequence>
<evidence type="ECO:0000313" key="7">
    <source>
        <dbReference type="EMBL" id="KIQ67828.1"/>
    </source>
</evidence>
<dbReference type="SUPFAM" id="SSF46785">
    <property type="entry name" value="Winged helix' DNA-binding domain"/>
    <property type="match status" value="1"/>
</dbReference>
<dbReference type="InterPro" id="IPR015424">
    <property type="entry name" value="PyrdxlP-dep_Trfase"/>
</dbReference>